<dbReference type="PANTHER" id="PTHR13348:SF0">
    <property type="entry name" value="RIBONUCLEASE P PROTEIN SUBUNIT P29"/>
    <property type="match status" value="1"/>
</dbReference>
<keyword evidence="11" id="KW-1185">Reference proteome</keyword>
<comment type="similarity">
    <text evidence="2">Belongs to the eukaryotic/archaeal RNase P protein component 1 family.</text>
</comment>
<dbReference type="GO" id="GO:0030677">
    <property type="term" value="C:ribonuclease P complex"/>
    <property type="evidence" value="ECO:0007669"/>
    <property type="project" value="InterPro"/>
</dbReference>
<dbReference type="Gene3D" id="2.30.30.210">
    <property type="entry name" value="Ribonuclease P/MRP, subunit p29"/>
    <property type="match status" value="1"/>
</dbReference>
<comment type="subcellular location">
    <subcellularLocation>
        <location evidence="1">Nucleus</location>
    </subcellularLocation>
</comment>
<evidence type="ECO:0000256" key="3">
    <source>
        <dbReference type="ARBA" id="ARBA00022490"/>
    </source>
</evidence>
<evidence type="ECO:0000256" key="6">
    <source>
        <dbReference type="ARBA" id="ARBA00022759"/>
    </source>
</evidence>
<dbReference type="SMART" id="SM00538">
    <property type="entry name" value="POP4"/>
    <property type="match status" value="1"/>
</dbReference>
<dbReference type="GO" id="GO:0000172">
    <property type="term" value="C:ribonuclease MRP complex"/>
    <property type="evidence" value="ECO:0007669"/>
    <property type="project" value="InterPro"/>
</dbReference>
<keyword evidence="6" id="KW-0255">Endonuclease</keyword>
<sequence>MADTNPHIAQALLQRAFSPSTAESHYRERVIKRPLHIRATSPTPSARALRRRALNERKETARKRSKNKPRPLSAAKKRALCLNEIPKEQQKYAIYEGLHGLWVGYMREVLGLNDTGRNVFVTPSASGQLVATADMHGALVSVVRSRCVSRVGLEGIVVRDTRHTFEIITRKNVVKAIPKEHTIFRFELPLPAKEGQEAPKPLVLEINGKQFQTRAADRANKKFRMHYQPDI</sequence>
<gene>
    <name evidence="10" type="ORF">BDW02DRAFT_489921</name>
</gene>
<dbReference type="InterPro" id="IPR036980">
    <property type="entry name" value="RNase_P/MRP_Rpp29_sf"/>
</dbReference>
<dbReference type="Pfam" id="PF01868">
    <property type="entry name" value="RNase_P-MRP_p29"/>
    <property type="match status" value="1"/>
</dbReference>
<evidence type="ECO:0000256" key="5">
    <source>
        <dbReference type="ARBA" id="ARBA00022722"/>
    </source>
</evidence>
<organism evidence="10 11">
    <name type="scientific">Decorospora gaudefroyi</name>
    <dbReference type="NCBI Taxonomy" id="184978"/>
    <lineage>
        <taxon>Eukaryota</taxon>
        <taxon>Fungi</taxon>
        <taxon>Dikarya</taxon>
        <taxon>Ascomycota</taxon>
        <taxon>Pezizomycotina</taxon>
        <taxon>Dothideomycetes</taxon>
        <taxon>Pleosporomycetidae</taxon>
        <taxon>Pleosporales</taxon>
        <taxon>Pleosporineae</taxon>
        <taxon>Pleosporaceae</taxon>
        <taxon>Decorospora</taxon>
    </lineage>
</organism>
<dbReference type="Proteomes" id="UP000800040">
    <property type="component" value="Unassembled WGS sequence"/>
</dbReference>
<dbReference type="GO" id="GO:0006364">
    <property type="term" value="P:rRNA processing"/>
    <property type="evidence" value="ECO:0007669"/>
    <property type="project" value="TreeGrafter"/>
</dbReference>
<keyword evidence="5" id="KW-0540">Nuclease</keyword>
<keyword evidence="4 8" id="KW-0819">tRNA processing</keyword>
<dbReference type="PANTHER" id="PTHR13348">
    <property type="entry name" value="RIBONUCLEASE P SUBUNIT P29"/>
    <property type="match status" value="1"/>
</dbReference>
<keyword evidence="3" id="KW-0963">Cytoplasm</keyword>
<feature type="compositionally biased region" description="Basic residues" evidence="9">
    <location>
        <begin position="60"/>
        <end position="75"/>
    </location>
</feature>
<dbReference type="GO" id="GO:0016787">
    <property type="term" value="F:hydrolase activity"/>
    <property type="evidence" value="ECO:0007669"/>
    <property type="project" value="UniProtKB-KW"/>
</dbReference>
<evidence type="ECO:0000256" key="1">
    <source>
        <dbReference type="ARBA" id="ARBA00004123"/>
    </source>
</evidence>
<dbReference type="InterPro" id="IPR023538">
    <property type="entry name" value="RNP1"/>
</dbReference>
<dbReference type="OrthoDB" id="124041at2759"/>
<accession>A0A6A5KRA2</accession>
<evidence type="ECO:0000256" key="4">
    <source>
        <dbReference type="ARBA" id="ARBA00022694"/>
    </source>
</evidence>
<feature type="region of interest" description="Disordered" evidence="9">
    <location>
        <begin position="55"/>
        <end position="75"/>
    </location>
</feature>
<dbReference type="GO" id="GO:0001682">
    <property type="term" value="P:tRNA 5'-leader removal"/>
    <property type="evidence" value="ECO:0007669"/>
    <property type="project" value="InterPro"/>
</dbReference>
<protein>
    <recommendedName>
        <fullName evidence="8">Ribonuclease P protein subunit</fullName>
    </recommendedName>
</protein>
<keyword evidence="7" id="KW-0378">Hydrolase</keyword>
<evidence type="ECO:0000256" key="8">
    <source>
        <dbReference type="PIRNR" id="PIRNR027081"/>
    </source>
</evidence>
<dbReference type="SUPFAM" id="SSF101744">
    <property type="entry name" value="Rof/RNase P subunit-like"/>
    <property type="match status" value="1"/>
</dbReference>
<reference evidence="10" key="1">
    <citation type="submission" date="2020-01" db="EMBL/GenBank/DDBJ databases">
        <authorList>
            <consortium name="DOE Joint Genome Institute"/>
            <person name="Haridas S."/>
            <person name="Albert R."/>
            <person name="Binder M."/>
            <person name="Bloem J."/>
            <person name="Labutti K."/>
            <person name="Salamov A."/>
            <person name="Andreopoulos B."/>
            <person name="Baker S.E."/>
            <person name="Barry K."/>
            <person name="Bills G."/>
            <person name="Bluhm B.H."/>
            <person name="Cannon C."/>
            <person name="Castanera R."/>
            <person name="Culley D.E."/>
            <person name="Daum C."/>
            <person name="Ezra D."/>
            <person name="Gonzalez J.B."/>
            <person name="Henrissat B."/>
            <person name="Kuo A."/>
            <person name="Liang C."/>
            <person name="Lipzen A."/>
            <person name="Lutzoni F."/>
            <person name="Magnuson J."/>
            <person name="Mondo S."/>
            <person name="Nolan M."/>
            <person name="Ohm R."/>
            <person name="Pangilinan J."/>
            <person name="Park H.-J."/>
            <person name="Ramirez L."/>
            <person name="Alfaro M."/>
            <person name="Sun H."/>
            <person name="Tritt A."/>
            <person name="Yoshinaga Y."/>
            <person name="Zwiers L.-H."/>
            <person name="Turgeon B.G."/>
            <person name="Goodwin S.B."/>
            <person name="Spatafora J.W."/>
            <person name="Crous P.W."/>
            <person name="Grigoriev I.V."/>
        </authorList>
    </citation>
    <scope>NUCLEOTIDE SEQUENCE</scope>
    <source>
        <strain evidence="10">P77</strain>
    </source>
</reference>
<evidence type="ECO:0000256" key="9">
    <source>
        <dbReference type="SAM" id="MobiDB-lite"/>
    </source>
</evidence>
<evidence type="ECO:0000313" key="10">
    <source>
        <dbReference type="EMBL" id="KAF1838049.1"/>
    </source>
</evidence>
<keyword evidence="8" id="KW-0539">Nucleus</keyword>
<dbReference type="InterPro" id="IPR016848">
    <property type="entry name" value="RNase_P/MRP_Rpp29-subunit"/>
</dbReference>
<dbReference type="InterPro" id="IPR023534">
    <property type="entry name" value="Rof/RNase_P-like"/>
</dbReference>
<proteinExistence type="inferred from homology"/>
<dbReference type="GO" id="GO:0033204">
    <property type="term" value="F:ribonuclease P RNA binding"/>
    <property type="evidence" value="ECO:0007669"/>
    <property type="project" value="InterPro"/>
</dbReference>
<evidence type="ECO:0000256" key="7">
    <source>
        <dbReference type="ARBA" id="ARBA00022801"/>
    </source>
</evidence>
<dbReference type="PIRSF" id="PIRSF027081">
    <property type="entry name" value="RNase_P/MRP_p29_subunit"/>
    <property type="match status" value="1"/>
</dbReference>
<evidence type="ECO:0000313" key="11">
    <source>
        <dbReference type="Proteomes" id="UP000800040"/>
    </source>
</evidence>
<dbReference type="InterPro" id="IPR002730">
    <property type="entry name" value="Rpp29/RNP1"/>
</dbReference>
<dbReference type="HAMAP" id="MF_00754">
    <property type="entry name" value="RNase_P_1"/>
    <property type="match status" value="1"/>
</dbReference>
<dbReference type="GO" id="GO:0005634">
    <property type="term" value="C:nucleus"/>
    <property type="evidence" value="ECO:0007669"/>
    <property type="project" value="UniProtKB-SubCell"/>
</dbReference>
<dbReference type="EMBL" id="ML975255">
    <property type="protein sequence ID" value="KAF1838049.1"/>
    <property type="molecule type" value="Genomic_DNA"/>
</dbReference>
<dbReference type="AlphaFoldDB" id="A0A6A5KRA2"/>
<name>A0A6A5KRA2_9PLEO</name>
<evidence type="ECO:0000256" key="2">
    <source>
        <dbReference type="ARBA" id="ARBA00006181"/>
    </source>
</evidence>
<dbReference type="GO" id="GO:0004519">
    <property type="term" value="F:endonuclease activity"/>
    <property type="evidence" value="ECO:0007669"/>
    <property type="project" value="UniProtKB-KW"/>
</dbReference>